<sequence length="153" mass="17242">MTEEEENVFWVELQKLAEEQAAITRSKRRQGQKTAEESPDIRDLRDYIKKTAAEVRAVMSQICHATSAAPEKRPSQLASPKLRSLILERSKCQYTMRPSLARARSQCSDRTVDVLGRYVVTELGLNSVTTYRPARARAGRYAATLFGSFSDVS</sequence>
<evidence type="ECO:0000313" key="2">
    <source>
        <dbReference type="Proteomes" id="UP000712600"/>
    </source>
</evidence>
<organism evidence="1 2">
    <name type="scientific">Brassica cretica</name>
    <name type="common">Mustard</name>
    <dbReference type="NCBI Taxonomy" id="69181"/>
    <lineage>
        <taxon>Eukaryota</taxon>
        <taxon>Viridiplantae</taxon>
        <taxon>Streptophyta</taxon>
        <taxon>Embryophyta</taxon>
        <taxon>Tracheophyta</taxon>
        <taxon>Spermatophyta</taxon>
        <taxon>Magnoliopsida</taxon>
        <taxon>eudicotyledons</taxon>
        <taxon>Gunneridae</taxon>
        <taxon>Pentapetalae</taxon>
        <taxon>rosids</taxon>
        <taxon>malvids</taxon>
        <taxon>Brassicales</taxon>
        <taxon>Brassicaceae</taxon>
        <taxon>Brassiceae</taxon>
        <taxon>Brassica</taxon>
    </lineage>
</organism>
<dbReference type="AlphaFoldDB" id="A0A8S9QPR1"/>
<protein>
    <submittedName>
        <fullName evidence="1">Uncharacterized protein</fullName>
    </submittedName>
</protein>
<name>A0A8S9QPR1_BRACR</name>
<comment type="caution">
    <text evidence="1">The sequence shown here is derived from an EMBL/GenBank/DDBJ whole genome shotgun (WGS) entry which is preliminary data.</text>
</comment>
<proteinExistence type="predicted"/>
<accession>A0A8S9QPR1</accession>
<gene>
    <name evidence="1" type="ORF">F2Q69_00023006</name>
</gene>
<dbReference type="Proteomes" id="UP000712600">
    <property type="component" value="Unassembled WGS sequence"/>
</dbReference>
<reference evidence="1" key="1">
    <citation type="submission" date="2019-12" db="EMBL/GenBank/DDBJ databases">
        <title>Genome sequencing and annotation of Brassica cretica.</title>
        <authorList>
            <person name="Studholme D.J."/>
            <person name="Sarris P."/>
        </authorList>
    </citation>
    <scope>NUCLEOTIDE SEQUENCE</scope>
    <source>
        <strain evidence="1">PFS-109/04</strain>
        <tissue evidence="1">Leaf</tissue>
    </source>
</reference>
<evidence type="ECO:0000313" key="1">
    <source>
        <dbReference type="EMBL" id="KAF3540708.1"/>
    </source>
</evidence>
<dbReference type="EMBL" id="QGKX02001290">
    <property type="protein sequence ID" value="KAF3540708.1"/>
    <property type="molecule type" value="Genomic_DNA"/>
</dbReference>